<keyword evidence="4" id="KW-1185">Reference proteome</keyword>
<protein>
    <recommendedName>
        <fullName evidence="5">Enkurin domain-containing protein</fullName>
    </recommendedName>
</protein>
<evidence type="ECO:0000313" key="3">
    <source>
        <dbReference type="EMBL" id="OMJ68756.1"/>
    </source>
</evidence>
<evidence type="ECO:0008006" key="5">
    <source>
        <dbReference type="Google" id="ProtNLM"/>
    </source>
</evidence>
<keyword evidence="1" id="KW-0175">Coiled coil</keyword>
<dbReference type="Proteomes" id="UP000187209">
    <property type="component" value="Unassembled WGS sequence"/>
</dbReference>
<dbReference type="OrthoDB" id="313604at2759"/>
<comment type="caution">
    <text evidence="3">The sequence shown here is derived from an EMBL/GenBank/DDBJ whole genome shotgun (WGS) entry which is preliminary data.</text>
</comment>
<gene>
    <name evidence="3" type="ORF">SteCoe_33697</name>
</gene>
<reference evidence="3 4" key="1">
    <citation type="submission" date="2016-11" db="EMBL/GenBank/DDBJ databases">
        <title>The macronuclear genome of Stentor coeruleus: a giant cell with tiny introns.</title>
        <authorList>
            <person name="Slabodnick M."/>
            <person name="Ruby J.G."/>
            <person name="Reiff S.B."/>
            <person name="Swart E.C."/>
            <person name="Gosai S."/>
            <person name="Prabakaran S."/>
            <person name="Witkowska E."/>
            <person name="Larue G.E."/>
            <person name="Fisher S."/>
            <person name="Freeman R.M."/>
            <person name="Gunawardena J."/>
            <person name="Chu W."/>
            <person name="Stover N.A."/>
            <person name="Gregory B.D."/>
            <person name="Nowacki M."/>
            <person name="Derisi J."/>
            <person name="Roy S.W."/>
            <person name="Marshall W.F."/>
            <person name="Sood P."/>
        </authorList>
    </citation>
    <scope>NUCLEOTIDE SEQUENCE [LARGE SCALE GENOMIC DNA]</scope>
    <source>
        <strain evidence="3">WM001</strain>
    </source>
</reference>
<feature type="coiled-coil region" evidence="1">
    <location>
        <begin position="150"/>
        <end position="272"/>
    </location>
</feature>
<evidence type="ECO:0000256" key="1">
    <source>
        <dbReference type="SAM" id="Coils"/>
    </source>
</evidence>
<evidence type="ECO:0000256" key="2">
    <source>
        <dbReference type="SAM" id="MobiDB-lite"/>
    </source>
</evidence>
<organism evidence="3 4">
    <name type="scientific">Stentor coeruleus</name>
    <dbReference type="NCBI Taxonomy" id="5963"/>
    <lineage>
        <taxon>Eukaryota</taxon>
        <taxon>Sar</taxon>
        <taxon>Alveolata</taxon>
        <taxon>Ciliophora</taxon>
        <taxon>Postciliodesmatophora</taxon>
        <taxon>Heterotrichea</taxon>
        <taxon>Heterotrichida</taxon>
        <taxon>Stentoridae</taxon>
        <taxon>Stentor</taxon>
    </lineage>
</organism>
<feature type="region of interest" description="Disordered" evidence="2">
    <location>
        <begin position="42"/>
        <end position="70"/>
    </location>
</feature>
<evidence type="ECO:0000313" key="4">
    <source>
        <dbReference type="Proteomes" id="UP000187209"/>
    </source>
</evidence>
<accession>A0A1R2AW58</accession>
<proteinExistence type="predicted"/>
<sequence>MSIKQENDMKSQLSKHINSKIYKRFLEKEAFRKSELPSPNNKFFQYSGKFSPNRGRREAGFSSDDDQPIRNHMSLSRSITNHNYFSRSREISPLAHRQSQENNFLYLDDRRKSNYLQQISPRYSLYHKNFQEGKNDNEYLPVYAHDSMLIKQYDERESKLKDEMIAVKEKYERILAQKNQEIKRLQKINENLKHRADDLEQKLEIFDEHEKRLNKAKDKIFTIENELNIAKERNRRLEKENEDLRNKNSRETAQQIRETEFLRRKIEDLTKEISDKALRFSRSEKNIEKYDQPRNDLLRAYDYVENNRENSDSYDGRRRVIYGKEQRPDPITWQTKDFSNNYLRSPNESYSSLESKLMSLQVDKKRLEDELAKIPQWNRKVVHIRRQQEIELELEILNSSIFTIRNKLQQSNILKNN</sequence>
<dbReference type="EMBL" id="MPUH01001285">
    <property type="protein sequence ID" value="OMJ68756.1"/>
    <property type="molecule type" value="Genomic_DNA"/>
</dbReference>
<name>A0A1R2AW58_9CILI</name>
<dbReference type="AlphaFoldDB" id="A0A1R2AW58"/>